<dbReference type="GO" id="GO:0140078">
    <property type="term" value="F:class I DNA-(apurinic or apyrimidinic site) endonuclease activity"/>
    <property type="evidence" value="ECO:0007669"/>
    <property type="project" value="UniProtKB-EC"/>
</dbReference>
<dbReference type="HAMAP" id="MF_00942">
    <property type="entry name" value="Nth"/>
    <property type="match status" value="1"/>
</dbReference>
<keyword evidence="12" id="KW-0255">Endonuclease</keyword>
<comment type="caution">
    <text evidence="12">The sequence shown here is derived from an EMBL/GenBank/DDBJ whole genome shotgun (WGS) entry which is preliminary data.</text>
</comment>
<comment type="function">
    <text evidence="10">DNA repair enzyme that has both DNA N-glycosylase activity and AP-lyase activity. The DNA N-glycosylase activity releases various damaged pyrimidines from DNA by cleaving the N-glycosidic bond, leaving an AP (apurinic/apyrimidinic) site. The AP-lyase activity cleaves the phosphodiester bond 3' to the AP site by a beta-elimination, leaving a 3'-terminal unsaturated sugar and a product with a terminal 5'-phosphate.</text>
</comment>
<dbReference type="InterPro" id="IPR011257">
    <property type="entry name" value="DNA_glycosylase"/>
</dbReference>
<dbReference type="GO" id="GO:0006285">
    <property type="term" value="P:base-excision repair, AP site formation"/>
    <property type="evidence" value="ECO:0007669"/>
    <property type="project" value="TreeGrafter"/>
</dbReference>
<keyword evidence="4 10" id="KW-0227">DNA damage</keyword>
<proteinExistence type="inferred from homology"/>
<gene>
    <name evidence="10" type="primary">nth</name>
    <name evidence="12" type="ORF">G01um101477_375</name>
</gene>
<dbReference type="EC" id="4.2.99.18" evidence="10"/>
<evidence type="ECO:0000256" key="1">
    <source>
        <dbReference type="ARBA" id="ARBA00008343"/>
    </source>
</evidence>
<evidence type="ECO:0000256" key="6">
    <source>
        <dbReference type="ARBA" id="ARBA00023004"/>
    </source>
</evidence>
<keyword evidence="2" id="KW-0004">4Fe-4S</keyword>
<evidence type="ECO:0000259" key="11">
    <source>
        <dbReference type="SMART" id="SM00478"/>
    </source>
</evidence>
<evidence type="ECO:0000256" key="8">
    <source>
        <dbReference type="ARBA" id="ARBA00023204"/>
    </source>
</evidence>
<dbReference type="InterPro" id="IPR005759">
    <property type="entry name" value="Nth"/>
</dbReference>
<dbReference type="Pfam" id="PF00730">
    <property type="entry name" value="HhH-GPD"/>
    <property type="match status" value="1"/>
</dbReference>
<keyword evidence="3" id="KW-0479">Metal-binding</keyword>
<dbReference type="AlphaFoldDB" id="A0A554JBE0"/>
<keyword evidence="12" id="KW-0540">Nuclease</keyword>
<protein>
    <recommendedName>
        <fullName evidence="10">Endonuclease III</fullName>
        <ecNumber evidence="10">4.2.99.18</ecNumber>
    </recommendedName>
    <alternativeName>
        <fullName evidence="10">DNA-(apurinic or apyrimidinic site) lyase</fullName>
    </alternativeName>
</protein>
<evidence type="ECO:0000256" key="4">
    <source>
        <dbReference type="ARBA" id="ARBA00022763"/>
    </source>
</evidence>
<evidence type="ECO:0000256" key="7">
    <source>
        <dbReference type="ARBA" id="ARBA00023014"/>
    </source>
</evidence>
<accession>A0A554JBE0</accession>
<evidence type="ECO:0000256" key="2">
    <source>
        <dbReference type="ARBA" id="ARBA00022485"/>
    </source>
</evidence>
<dbReference type="InterPro" id="IPR003265">
    <property type="entry name" value="HhH-GPD_domain"/>
</dbReference>
<comment type="cofactor">
    <cofactor evidence="10">
        <name>[4Fe-4S] cluster</name>
        <dbReference type="ChEBI" id="CHEBI:49883"/>
    </cofactor>
    <text evidence="10">Binds 1 [4Fe-4S] cluster.</text>
</comment>
<name>A0A554JBE0_9BACT</name>
<evidence type="ECO:0000256" key="3">
    <source>
        <dbReference type="ARBA" id="ARBA00022723"/>
    </source>
</evidence>
<keyword evidence="6" id="KW-0408">Iron</keyword>
<dbReference type="CDD" id="cd00056">
    <property type="entry name" value="ENDO3c"/>
    <property type="match status" value="1"/>
</dbReference>
<organism evidence="12 13">
    <name type="scientific">Candidatus Doudnabacteria bacterium Gr01-1014_77</name>
    <dbReference type="NCBI Taxonomy" id="2017133"/>
    <lineage>
        <taxon>Bacteria</taxon>
        <taxon>Candidatus Doudnaibacteriota</taxon>
    </lineage>
</organism>
<dbReference type="EMBL" id="VMFF01000033">
    <property type="protein sequence ID" value="TSC65685.1"/>
    <property type="molecule type" value="Genomic_DNA"/>
</dbReference>
<evidence type="ECO:0000313" key="12">
    <source>
        <dbReference type="EMBL" id="TSC65685.1"/>
    </source>
</evidence>
<keyword evidence="9 10" id="KW-0326">Glycosidase</keyword>
<evidence type="ECO:0000313" key="13">
    <source>
        <dbReference type="Proteomes" id="UP000319613"/>
    </source>
</evidence>
<evidence type="ECO:0000256" key="9">
    <source>
        <dbReference type="ARBA" id="ARBA00023295"/>
    </source>
</evidence>
<reference evidence="12 13" key="1">
    <citation type="submission" date="2017-07" db="EMBL/GenBank/DDBJ databases">
        <title>Mechanisms for carbon and nitrogen cycling indicate functional differentiation within the Candidate Phyla Radiation.</title>
        <authorList>
            <person name="Danczak R.E."/>
            <person name="Johnston M.D."/>
            <person name="Kenah C."/>
            <person name="Slattery M."/>
            <person name="Wrighton K.C."/>
            <person name="Wilkins M.J."/>
        </authorList>
    </citation>
    <scope>NUCLEOTIDE SEQUENCE [LARGE SCALE GENOMIC DNA]</scope>
    <source>
        <strain evidence="12">Gr01-1014_77</strain>
    </source>
</reference>
<dbReference type="PANTHER" id="PTHR10359">
    <property type="entry name" value="A/G-SPECIFIC ADENINE GLYCOSYLASE/ENDONUCLEASE III"/>
    <property type="match status" value="1"/>
</dbReference>
<dbReference type="GO" id="GO:0046872">
    <property type="term" value="F:metal ion binding"/>
    <property type="evidence" value="ECO:0007669"/>
    <property type="project" value="UniProtKB-KW"/>
</dbReference>
<keyword evidence="7" id="KW-0411">Iron-sulfur</keyword>
<dbReference type="NCBIfam" id="TIGR01083">
    <property type="entry name" value="nth"/>
    <property type="match status" value="1"/>
</dbReference>
<dbReference type="GO" id="GO:0019104">
    <property type="term" value="F:DNA N-glycosylase activity"/>
    <property type="evidence" value="ECO:0007669"/>
    <property type="project" value="UniProtKB-UniRule"/>
</dbReference>
<evidence type="ECO:0000256" key="10">
    <source>
        <dbReference type="HAMAP-Rule" id="MF_00942"/>
    </source>
</evidence>
<dbReference type="Proteomes" id="UP000319613">
    <property type="component" value="Unassembled WGS sequence"/>
</dbReference>
<comment type="catalytic activity">
    <reaction evidence="10">
        <text>2'-deoxyribonucleotide-(2'-deoxyribose 5'-phosphate)-2'-deoxyribonucleotide-DNA = a 3'-end 2'-deoxyribonucleotide-(2,3-dehydro-2,3-deoxyribose 5'-phosphate)-DNA + a 5'-end 5'-phospho-2'-deoxyribonucleoside-DNA + H(+)</text>
        <dbReference type="Rhea" id="RHEA:66592"/>
        <dbReference type="Rhea" id="RHEA-COMP:13180"/>
        <dbReference type="Rhea" id="RHEA-COMP:16897"/>
        <dbReference type="Rhea" id="RHEA-COMP:17067"/>
        <dbReference type="ChEBI" id="CHEBI:15378"/>
        <dbReference type="ChEBI" id="CHEBI:136412"/>
        <dbReference type="ChEBI" id="CHEBI:157695"/>
        <dbReference type="ChEBI" id="CHEBI:167181"/>
        <dbReference type="EC" id="4.2.99.18"/>
    </reaction>
</comment>
<dbReference type="SUPFAM" id="SSF48150">
    <property type="entry name" value="DNA-glycosylase"/>
    <property type="match status" value="1"/>
</dbReference>
<dbReference type="Gene3D" id="1.10.340.30">
    <property type="entry name" value="Hypothetical protein, domain 2"/>
    <property type="match status" value="1"/>
</dbReference>
<dbReference type="SMART" id="SM00478">
    <property type="entry name" value="ENDO3c"/>
    <property type="match status" value="1"/>
</dbReference>
<keyword evidence="10" id="KW-0456">Lyase</keyword>
<keyword evidence="10" id="KW-0238">DNA-binding</keyword>
<feature type="domain" description="HhH-GPD" evidence="11">
    <location>
        <begin position="40"/>
        <end position="188"/>
    </location>
</feature>
<dbReference type="GO" id="GO:0051539">
    <property type="term" value="F:4 iron, 4 sulfur cluster binding"/>
    <property type="evidence" value="ECO:0007669"/>
    <property type="project" value="UniProtKB-KW"/>
</dbReference>
<dbReference type="Gene3D" id="1.10.1670.10">
    <property type="entry name" value="Helix-hairpin-Helix base-excision DNA repair enzymes (C-terminal)"/>
    <property type="match status" value="1"/>
</dbReference>
<keyword evidence="8 10" id="KW-0234">DNA repair</keyword>
<dbReference type="InterPro" id="IPR023170">
    <property type="entry name" value="HhH_base_excis_C"/>
</dbReference>
<dbReference type="PIRSF" id="PIRSF001435">
    <property type="entry name" value="Nth"/>
    <property type="match status" value="1"/>
</dbReference>
<dbReference type="GO" id="GO:0003677">
    <property type="term" value="F:DNA binding"/>
    <property type="evidence" value="ECO:0007669"/>
    <property type="project" value="UniProtKB-UniRule"/>
</dbReference>
<keyword evidence="5 10" id="KW-0378">Hydrolase</keyword>
<comment type="similarity">
    <text evidence="1 10">Belongs to the Nth/MutY family.</text>
</comment>
<dbReference type="PANTHER" id="PTHR10359:SF18">
    <property type="entry name" value="ENDONUCLEASE III"/>
    <property type="match status" value="1"/>
</dbReference>
<sequence length="209" mass="23909">MQNLKIRAKNIKRELDKLFPNPTTSLIYKTPFQLLIATILSAQCTDALVNKVTEPLFKKYKTPKDLANANINELTKDIHSVTFYKNKAKMIQKTSKIIHEQYKDKVPKEKNLLIKLPGVGSKTANVVLGHAFGITSGFVVDTHIKRVAKRLGLTKHTDPAKIERELMQIVPEKDWITFADQLLWLGRKYCTARKDKCIEHGLKLTHYSK</sequence>
<comment type="caution">
    <text evidence="10">Lacks conserved residue(s) required for the propagation of feature annotation.</text>
</comment>
<dbReference type="FunFam" id="1.10.340.30:FF:000001">
    <property type="entry name" value="Endonuclease III"/>
    <property type="match status" value="1"/>
</dbReference>
<evidence type="ECO:0000256" key="5">
    <source>
        <dbReference type="ARBA" id="ARBA00022801"/>
    </source>
</evidence>